<evidence type="ECO:0000256" key="1">
    <source>
        <dbReference type="ARBA" id="ARBA00022491"/>
    </source>
</evidence>
<evidence type="ECO:0000256" key="3">
    <source>
        <dbReference type="PROSITE-ProRule" id="PRU00335"/>
    </source>
</evidence>
<dbReference type="InterPro" id="IPR039538">
    <property type="entry name" value="BetI_C"/>
</dbReference>
<dbReference type="STRING" id="930131.SAMN05216389_11454"/>
<sequence length="200" mass="23700">MPKKIDHSQRKEQIVEAMFRIIHHSGFEKATLREIAKEAELSLGSVQYFFPKQKDIYMYAMDLIYQRFEERMQKVIQVNLEAFEHAVSMIKQIVQANTEEERMENDIWMKFSVMATMNPEYQVTKDRFREVNFNFAKDIVQMLENSGYITIPINIDRSANSLTIFIHGLVFESVIYANSYNDQVIEKEIREYLQMICNTA</sequence>
<dbReference type="Proteomes" id="UP000198618">
    <property type="component" value="Unassembled WGS sequence"/>
</dbReference>
<dbReference type="OrthoDB" id="9816296at2"/>
<dbReference type="SUPFAM" id="SSF46689">
    <property type="entry name" value="Homeodomain-like"/>
    <property type="match status" value="1"/>
</dbReference>
<accession>A0A1I0F8S3</accession>
<dbReference type="Gene3D" id="1.10.357.10">
    <property type="entry name" value="Tetracycline Repressor, domain 2"/>
    <property type="match status" value="1"/>
</dbReference>
<keyword evidence="2 3" id="KW-0238">DNA-binding</keyword>
<feature type="DNA-binding region" description="H-T-H motif" evidence="3">
    <location>
        <begin position="31"/>
        <end position="50"/>
    </location>
</feature>
<dbReference type="InterPro" id="IPR009057">
    <property type="entry name" value="Homeodomain-like_sf"/>
</dbReference>
<keyword evidence="6" id="KW-1185">Reference proteome</keyword>
<organism evidence="5 6">
    <name type="scientific">Oceanobacillus limi</name>
    <dbReference type="NCBI Taxonomy" id="930131"/>
    <lineage>
        <taxon>Bacteria</taxon>
        <taxon>Bacillati</taxon>
        <taxon>Bacillota</taxon>
        <taxon>Bacilli</taxon>
        <taxon>Bacillales</taxon>
        <taxon>Bacillaceae</taxon>
        <taxon>Oceanobacillus</taxon>
    </lineage>
</organism>
<dbReference type="RefSeq" id="WP_090871055.1">
    <property type="nucleotide sequence ID" value="NZ_FOHE01000014.1"/>
</dbReference>
<evidence type="ECO:0000256" key="2">
    <source>
        <dbReference type="ARBA" id="ARBA00023125"/>
    </source>
</evidence>
<dbReference type="Pfam" id="PF13977">
    <property type="entry name" value="TetR_C_6"/>
    <property type="match status" value="1"/>
</dbReference>
<protein>
    <submittedName>
        <fullName evidence="5">Transcriptional regulator, TetR family</fullName>
    </submittedName>
</protein>
<evidence type="ECO:0000313" key="5">
    <source>
        <dbReference type="EMBL" id="SET54196.1"/>
    </source>
</evidence>
<evidence type="ECO:0000313" key="6">
    <source>
        <dbReference type="Proteomes" id="UP000198618"/>
    </source>
</evidence>
<dbReference type="AlphaFoldDB" id="A0A1I0F8S3"/>
<gene>
    <name evidence="5" type="ORF">SAMN05216389_11454</name>
</gene>
<dbReference type="EMBL" id="FOHE01000014">
    <property type="protein sequence ID" value="SET54196.1"/>
    <property type="molecule type" value="Genomic_DNA"/>
</dbReference>
<dbReference type="GO" id="GO:0003677">
    <property type="term" value="F:DNA binding"/>
    <property type="evidence" value="ECO:0007669"/>
    <property type="project" value="UniProtKB-UniRule"/>
</dbReference>
<dbReference type="InterPro" id="IPR001647">
    <property type="entry name" value="HTH_TetR"/>
</dbReference>
<proteinExistence type="predicted"/>
<feature type="domain" description="HTH tetR-type" evidence="4">
    <location>
        <begin position="8"/>
        <end position="68"/>
    </location>
</feature>
<evidence type="ECO:0000259" key="4">
    <source>
        <dbReference type="PROSITE" id="PS50977"/>
    </source>
</evidence>
<reference evidence="5 6" key="1">
    <citation type="submission" date="2016-10" db="EMBL/GenBank/DDBJ databases">
        <authorList>
            <person name="de Groot N.N."/>
        </authorList>
    </citation>
    <scope>NUCLEOTIDE SEQUENCE [LARGE SCALE GENOMIC DNA]</scope>
    <source>
        <strain evidence="5 6">IBRC-M 10780</strain>
    </source>
</reference>
<dbReference type="PROSITE" id="PS50977">
    <property type="entry name" value="HTH_TETR_2"/>
    <property type="match status" value="1"/>
</dbReference>
<keyword evidence="1" id="KW-0678">Repressor</keyword>
<name>A0A1I0F8S3_9BACI</name>